<accession>A0AC61TSG2</accession>
<keyword evidence="2" id="KW-1185">Reference proteome</keyword>
<proteinExistence type="predicted"/>
<gene>
    <name evidence="1" type="ORF">SSZBM1_60</name>
</gene>
<dbReference type="Proteomes" id="UP000829362">
    <property type="component" value="Segment"/>
</dbReference>
<dbReference type="EMBL" id="OL473597">
    <property type="protein sequence ID" value="UNH61177.1"/>
    <property type="molecule type" value="Genomic_DNA"/>
</dbReference>
<protein>
    <submittedName>
        <fullName evidence="1">Uncharacterized protein</fullName>
    </submittedName>
</protein>
<sequence length="62" mass="7285">MEATYVDHVIFHFTERRIVVVDNEGYDEEVKFKWDKEGAEGFVETVNSIIESLPPEQITYSF</sequence>
<name>A0AC61TSG2_9CAUD</name>
<evidence type="ECO:0000313" key="2">
    <source>
        <dbReference type="Proteomes" id="UP000829362"/>
    </source>
</evidence>
<evidence type="ECO:0000313" key="1">
    <source>
        <dbReference type="EMBL" id="UNH61177.1"/>
    </source>
</evidence>
<reference evidence="1" key="1">
    <citation type="submission" date="2021-11" db="EMBL/GenBank/DDBJ databases">
        <authorList>
            <person name="Rong C."/>
            <person name="Yang Y."/>
            <person name="Li S."/>
            <person name="Zhou K."/>
            <person name="Xu Y."/>
            <person name="Zhang R."/>
            <person name="Zhang Y."/>
        </authorList>
    </citation>
    <scope>NUCLEOTIDE SEQUENCE</scope>
</reference>
<organism evidence="1 2">
    <name type="scientific">Synechococcus phage S-SZBM1</name>
    <dbReference type="NCBI Taxonomy" id="2926475"/>
    <lineage>
        <taxon>Viruses</taxon>
        <taxon>Duplodnaviria</taxon>
        <taxon>Heunggongvirae</taxon>
        <taxon>Uroviricota</taxon>
        <taxon>Caudoviricetes</taxon>
        <taxon>Pantevenvirales</taxon>
        <taxon>Kyanoviridae</taxon>
        <taxon>Shenzhenivirus</taxon>
        <taxon>Shenzhenivirus sszbm1</taxon>
    </lineage>
</organism>